<name>A0ABN5XM06_9EURY</name>
<sequence>MIPEMPEYTSRTYDEDRSLLTLQSIVAEDFRTAGGLRRRLLRTDAAQPPTRIEGSLVVRELFPHEFPHVEEEVWSHYRDRKVHPGGDRIFGALAGEYLVGTARCRKHPDGCEVDRVYVLSEYRGRGIDRQLMDLLVRECGERDILYLHSRTGLINFYASFGFSPISRRELPKTIRERFIFHTGEVEALGITPMKREPGSQAGELQRT</sequence>
<dbReference type="EMBL" id="AP019781">
    <property type="protein sequence ID" value="BBL68094.1"/>
    <property type="molecule type" value="Genomic_DNA"/>
</dbReference>
<proteinExistence type="predicted"/>
<gene>
    <name evidence="2" type="ORF">MchiMG62_12750</name>
</gene>
<reference evidence="2 3" key="1">
    <citation type="submission" date="2019-06" db="EMBL/GenBank/DDBJ databases">
        <title>Complete genome sequence of Methanoculleus chikugoensis strain MG62.</title>
        <authorList>
            <person name="Asakawa S."/>
            <person name="Dianou D."/>
        </authorList>
    </citation>
    <scope>NUCLEOTIDE SEQUENCE [LARGE SCALE GENOMIC DNA]</scope>
    <source>
        <strain evidence="2 3">MG62</strain>
    </source>
</reference>
<dbReference type="Pfam" id="PF00583">
    <property type="entry name" value="Acetyltransf_1"/>
    <property type="match status" value="1"/>
</dbReference>
<dbReference type="CDD" id="cd04301">
    <property type="entry name" value="NAT_SF"/>
    <property type="match status" value="1"/>
</dbReference>
<dbReference type="Proteomes" id="UP000824969">
    <property type="component" value="Chromosome"/>
</dbReference>
<evidence type="ECO:0000313" key="3">
    <source>
        <dbReference type="Proteomes" id="UP000824969"/>
    </source>
</evidence>
<keyword evidence="3" id="KW-1185">Reference proteome</keyword>
<dbReference type="PROSITE" id="PS51186">
    <property type="entry name" value="GNAT"/>
    <property type="match status" value="1"/>
</dbReference>
<evidence type="ECO:0000259" key="1">
    <source>
        <dbReference type="PROSITE" id="PS51186"/>
    </source>
</evidence>
<organism evidence="2 3">
    <name type="scientific">Methanoculleus chikugoensis</name>
    <dbReference type="NCBI Taxonomy" id="118126"/>
    <lineage>
        <taxon>Archaea</taxon>
        <taxon>Methanobacteriati</taxon>
        <taxon>Methanobacteriota</taxon>
        <taxon>Stenosarchaea group</taxon>
        <taxon>Methanomicrobia</taxon>
        <taxon>Methanomicrobiales</taxon>
        <taxon>Methanomicrobiaceae</taxon>
        <taxon>Methanoculleus</taxon>
    </lineage>
</organism>
<dbReference type="InterPro" id="IPR000182">
    <property type="entry name" value="GNAT_dom"/>
</dbReference>
<protein>
    <recommendedName>
        <fullName evidence="1">N-acetyltransferase domain-containing protein</fullName>
    </recommendedName>
</protein>
<evidence type="ECO:0000313" key="2">
    <source>
        <dbReference type="EMBL" id="BBL68094.1"/>
    </source>
</evidence>
<feature type="domain" description="N-acetyltransferase" evidence="1">
    <location>
        <begin position="41"/>
        <end position="181"/>
    </location>
</feature>
<accession>A0ABN5XM06</accession>